<evidence type="ECO:0000313" key="3">
    <source>
        <dbReference type="Proteomes" id="UP000217736"/>
    </source>
</evidence>
<proteinExistence type="predicted"/>
<organism evidence="2 3">
    <name type="scientific">Mycobacterium shigaense</name>
    <dbReference type="NCBI Taxonomy" id="722731"/>
    <lineage>
        <taxon>Bacteria</taxon>
        <taxon>Bacillati</taxon>
        <taxon>Actinomycetota</taxon>
        <taxon>Actinomycetes</taxon>
        <taxon>Mycobacteriales</taxon>
        <taxon>Mycobacteriaceae</taxon>
        <taxon>Mycobacterium</taxon>
        <taxon>Mycobacterium simiae complex</taxon>
    </lineage>
</organism>
<dbReference type="EMBL" id="AP018164">
    <property type="protein sequence ID" value="BAX92905.1"/>
    <property type="molecule type" value="Genomic_DNA"/>
</dbReference>
<accession>A0A1Z4EIV0</accession>
<protein>
    <submittedName>
        <fullName evidence="2">Uncharacterized protein</fullName>
    </submittedName>
</protein>
<dbReference type="KEGG" id="mshg:MSG_02761"/>
<keyword evidence="3" id="KW-1185">Reference proteome</keyword>
<gene>
    <name evidence="2" type="ORF">MSG_02761</name>
</gene>
<evidence type="ECO:0000256" key="1">
    <source>
        <dbReference type="SAM" id="MobiDB-lite"/>
    </source>
</evidence>
<sequence>MTASDQDPLSRAQDLEDIVDQLDEKVAREREAEGVPGRRSEREHARTRGSEDEPPD</sequence>
<dbReference type="RefSeq" id="WP_162899206.1">
    <property type="nucleotide sequence ID" value="NZ_AP018164.1"/>
</dbReference>
<reference evidence="3" key="1">
    <citation type="submission" date="2017-06" db="EMBL/GenBank/DDBJ databases">
        <title>Complete Genome Sequence of Mycobacterium shigaense.</title>
        <authorList>
            <person name="Fukano H."/>
            <person name="Yoshida M."/>
            <person name="Kazumi Y."/>
            <person name="Ogura Y."/>
            <person name="Mitarai S."/>
            <person name="Hayashi T."/>
            <person name="Hoshino Y."/>
        </authorList>
    </citation>
    <scope>NUCLEOTIDE SEQUENCE [LARGE SCALE GENOMIC DNA]</scope>
    <source>
        <strain evidence="3">UN-152</strain>
    </source>
</reference>
<name>A0A1Z4EIV0_9MYCO</name>
<dbReference type="Proteomes" id="UP000217736">
    <property type="component" value="Chromosome"/>
</dbReference>
<feature type="region of interest" description="Disordered" evidence="1">
    <location>
        <begin position="27"/>
        <end position="56"/>
    </location>
</feature>
<dbReference type="AlphaFoldDB" id="A0A1Z4EIV0"/>
<evidence type="ECO:0000313" key="2">
    <source>
        <dbReference type="EMBL" id="BAX92905.1"/>
    </source>
</evidence>